<dbReference type="Gene3D" id="2.60.40.10">
    <property type="entry name" value="Immunoglobulins"/>
    <property type="match status" value="1"/>
</dbReference>
<accession>A0ABR1VG67</accession>
<evidence type="ECO:0000256" key="5">
    <source>
        <dbReference type="ARBA" id="ARBA00022801"/>
    </source>
</evidence>
<dbReference type="InterPro" id="IPR001764">
    <property type="entry name" value="Glyco_hydro_3_N"/>
</dbReference>
<dbReference type="SMART" id="SM01217">
    <property type="entry name" value="Fn3_like"/>
    <property type="match status" value="1"/>
</dbReference>
<evidence type="ECO:0000256" key="2">
    <source>
        <dbReference type="ARBA" id="ARBA00005336"/>
    </source>
</evidence>
<keyword evidence="14" id="KW-1185">Reference proteome</keyword>
<keyword evidence="8" id="KW-0326">Glycosidase</keyword>
<dbReference type="Proteomes" id="UP001480595">
    <property type="component" value="Unassembled WGS sequence"/>
</dbReference>
<dbReference type="SMART" id="SM00321">
    <property type="entry name" value="WSC"/>
    <property type="match status" value="1"/>
</dbReference>
<dbReference type="Pfam" id="PF00933">
    <property type="entry name" value="Glyco_hydro_3"/>
    <property type="match status" value="1"/>
</dbReference>
<dbReference type="PANTHER" id="PTHR42721">
    <property type="entry name" value="SUGAR HYDROLASE-RELATED"/>
    <property type="match status" value="1"/>
</dbReference>
<reference evidence="13 14" key="1">
    <citation type="submission" date="2023-01" db="EMBL/GenBank/DDBJ databases">
        <title>Analysis of 21 Apiospora genomes using comparative genomics revels a genus with tremendous synthesis potential of carbohydrate active enzymes and secondary metabolites.</title>
        <authorList>
            <person name="Sorensen T."/>
        </authorList>
    </citation>
    <scope>NUCLEOTIDE SEQUENCE [LARGE SCALE GENOMIC DNA]</scope>
    <source>
        <strain evidence="13 14">CBS 135458</strain>
    </source>
</reference>
<evidence type="ECO:0000256" key="1">
    <source>
        <dbReference type="ARBA" id="ARBA00004851"/>
    </source>
</evidence>
<keyword evidence="6" id="KW-0325">Glycoprotein</keyword>
<dbReference type="InterPro" id="IPR002889">
    <property type="entry name" value="WSC_carb-bd"/>
</dbReference>
<evidence type="ECO:0000256" key="10">
    <source>
        <dbReference type="ARBA" id="ARBA00024574"/>
    </source>
</evidence>
<comment type="similarity">
    <text evidence="2">Belongs to the glycosyl hydrolase 3 family.</text>
</comment>
<dbReference type="InterPro" id="IPR036962">
    <property type="entry name" value="Glyco_hydro_3_N_sf"/>
</dbReference>
<dbReference type="Gene3D" id="3.40.50.1700">
    <property type="entry name" value="Glycoside hydrolase family 3 C-terminal domain"/>
    <property type="match status" value="1"/>
</dbReference>
<evidence type="ECO:0000256" key="9">
    <source>
        <dbReference type="ARBA" id="ARBA00023326"/>
    </source>
</evidence>
<dbReference type="PROSITE" id="PS51212">
    <property type="entry name" value="WSC"/>
    <property type="match status" value="1"/>
</dbReference>
<organism evidence="13 14">
    <name type="scientific">Apiospora phragmitis</name>
    <dbReference type="NCBI Taxonomy" id="2905665"/>
    <lineage>
        <taxon>Eukaryota</taxon>
        <taxon>Fungi</taxon>
        <taxon>Dikarya</taxon>
        <taxon>Ascomycota</taxon>
        <taxon>Pezizomycotina</taxon>
        <taxon>Sordariomycetes</taxon>
        <taxon>Xylariomycetidae</taxon>
        <taxon>Amphisphaeriales</taxon>
        <taxon>Apiosporaceae</taxon>
        <taxon>Apiospora</taxon>
    </lineage>
</organism>
<comment type="catalytic activity">
    <reaction evidence="10">
        <text>Hydrolysis of (1-&gt;4)-beta-D-xylans, to remove successive D-xylose residues from the non-reducing termini.</text>
        <dbReference type="EC" id="3.2.1.37"/>
    </reaction>
</comment>
<dbReference type="Gene3D" id="3.20.20.300">
    <property type="entry name" value="Glycoside hydrolase, family 3, N-terminal domain"/>
    <property type="match status" value="1"/>
</dbReference>
<dbReference type="InterPro" id="IPR044993">
    <property type="entry name" value="BXL"/>
</dbReference>
<evidence type="ECO:0000256" key="7">
    <source>
        <dbReference type="ARBA" id="ARBA00023277"/>
    </source>
</evidence>
<dbReference type="InterPro" id="IPR026891">
    <property type="entry name" value="Fn3-like"/>
</dbReference>
<gene>
    <name evidence="13" type="ORF">PG994_006794</name>
</gene>
<dbReference type="InterPro" id="IPR036881">
    <property type="entry name" value="Glyco_hydro_3_C_sf"/>
</dbReference>
<dbReference type="RefSeq" id="XP_066717472.1">
    <property type="nucleotide sequence ID" value="XM_066858203.1"/>
</dbReference>
<dbReference type="EC" id="3.2.1.37" evidence="11"/>
<evidence type="ECO:0000256" key="11">
    <source>
        <dbReference type="ARBA" id="ARBA00026107"/>
    </source>
</evidence>
<dbReference type="SUPFAM" id="SSF52279">
    <property type="entry name" value="Beta-D-glucan exohydrolase, C-terminal domain"/>
    <property type="match status" value="1"/>
</dbReference>
<keyword evidence="5 13" id="KW-0378">Hydrolase</keyword>
<keyword evidence="3" id="KW-0858">Xylan degradation</keyword>
<keyword evidence="7" id="KW-0119">Carbohydrate metabolism</keyword>
<evidence type="ECO:0000259" key="12">
    <source>
        <dbReference type="PROSITE" id="PS51212"/>
    </source>
</evidence>
<evidence type="ECO:0000256" key="3">
    <source>
        <dbReference type="ARBA" id="ARBA00022651"/>
    </source>
</evidence>
<keyword evidence="4" id="KW-0732">Signal</keyword>
<dbReference type="InterPro" id="IPR013783">
    <property type="entry name" value="Ig-like_fold"/>
</dbReference>
<keyword evidence="9" id="KW-0624">Polysaccharide degradation</keyword>
<evidence type="ECO:0000313" key="14">
    <source>
        <dbReference type="Proteomes" id="UP001480595"/>
    </source>
</evidence>
<proteinExistence type="inferred from homology"/>
<name>A0ABR1VG67_9PEZI</name>
<evidence type="ECO:0000313" key="13">
    <source>
        <dbReference type="EMBL" id="KAK8070178.1"/>
    </source>
</evidence>
<dbReference type="Pfam" id="PF01915">
    <property type="entry name" value="Glyco_hydro_3_C"/>
    <property type="match status" value="1"/>
</dbReference>
<protein>
    <recommendedName>
        <fullName evidence="11">xylan 1,4-beta-xylosidase</fullName>
        <ecNumber evidence="11">3.2.1.37</ecNumber>
    </recommendedName>
</protein>
<dbReference type="InterPro" id="IPR017853">
    <property type="entry name" value="GH"/>
</dbReference>
<evidence type="ECO:0000256" key="8">
    <source>
        <dbReference type="ARBA" id="ARBA00023295"/>
    </source>
</evidence>
<dbReference type="EMBL" id="JAQQWL010000006">
    <property type="protein sequence ID" value="KAK8070178.1"/>
    <property type="molecule type" value="Genomic_DNA"/>
</dbReference>
<dbReference type="GeneID" id="92091266"/>
<dbReference type="PANTHER" id="PTHR42721:SF3">
    <property type="entry name" value="BETA-D-XYLOSIDASE 5-RELATED"/>
    <property type="match status" value="1"/>
</dbReference>
<evidence type="ECO:0000256" key="4">
    <source>
        <dbReference type="ARBA" id="ARBA00022729"/>
    </source>
</evidence>
<dbReference type="SUPFAM" id="SSF51445">
    <property type="entry name" value="(Trans)glycosidases"/>
    <property type="match status" value="1"/>
</dbReference>
<comment type="pathway">
    <text evidence="1">Glycan degradation; xylan degradation.</text>
</comment>
<feature type="domain" description="WSC" evidence="12">
    <location>
        <begin position="35"/>
        <end position="128"/>
    </location>
</feature>
<evidence type="ECO:0000256" key="6">
    <source>
        <dbReference type="ARBA" id="ARBA00023180"/>
    </source>
</evidence>
<sequence length="912" mass="97619">MVKQPGSPAALATLLLSQDKPFVCDESGAAPYEATKEYLGCFQDPNVSILGEAKISTIAMTPQYCANWCGSRGFGFSGMVFGTQCFCGTTPDYSRATNTSDDACSSKCAIMPSLYCGGQYTNSLYQITNPQGEPSDGTNSSPNPPACETNPLCSHAVCDTSKSISERVAALVNNFTLQEKILNLIDASAGSERLGLPAHEWWSEATHGVGSAPGVQFPKAPRDFNHATSFPAPLLTAASFDDALMRAVGDVVGVEGRAFANHGFSGFNYWAPNMNPFREPRWGRGQETPGEDVLLVRRYVQNYVTGMQGEDHDDKRVIANCKHYAAYDLESGRHGNNYNPGQQDLADYYLSAFKTCVRDTHVGSIMCSYNAVGGMPTCASPYLLQDVLREHWGFGQQDYHFVVSDCSAVTDIWQWHNFTDTEQAAAAVALNAGTDLECGNSYLKLNESLADGETTEARMDEALTRLYKALFTVGYFDGGAHSALGWSDVATPEATELAYRAAVEGMTLIKNDGILPLGNNKYKSIALVGPFANATTQMQGDYSGKALYLRSPLIAFTSGNQSWTVNYTPGTAISGQNTTGFAAALEAAEKSDLVVYCGGVDNSIENETLDRQNIAWPGNQLALVAELAKLGKPLVVAQFGAGQVDDSALLADGAGVGALLWAGYPSQDGGTALLDILTGTKAPAGRLPITQYPARYADEVSMFDIGLRPNATAHFPGRTYMWYTGEPVVPFGHGLHYTTFNFTWESTLAKKSYAIADVVAAAKSAKDGGGVLNDIAPFAMVTARVTNVGQRVSDYVGLLYISSANAGPEPRPNKVLVSYDRLHDLAVDGGGGALLELPLTLGSIARADENGDLTIFPGDYKLALDNDESLAFEFSLTGEPAVIETLPAPKESYEFTVPVHMQPESTKAMSPS</sequence>
<dbReference type="Pfam" id="PF01822">
    <property type="entry name" value="WSC"/>
    <property type="match status" value="1"/>
</dbReference>
<comment type="caution">
    <text evidence="13">The sequence shown here is derived from an EMBL/GenBank/DDBJ whole genome shotgun (WGS) entry which is preliminary data.</text>
</comment>
<dbReference type="InterPro" id="IPR002772">
    <property type="entry name" value="Glyco_hydro_3_C"/>
</dbReference>
<dbReference type="GO" id="GO:0016787">
    <property type="term" value="F:hydrolase activity"/>
    <property type="evidence" value="ECO:0007669"/>
    <property type="project" value="UniProtKB-KW"/>
</dbReference>